<dbReference type="GO" id="GO:0005524">
    <property type="term" value="F:ATP binding"/>
    <property type="evidence" value="ECO:0007669"/>
    <property type="project" value="UniProtKB-KW"/>
</dbReference>
<evidence type="ECO:0000313" key="13">
    <source>
        <dbReference type="Proteomes" id="UP000005384"/>
    </source>
</evidence>
<dbReference type="GO" id="GO:0005886">
    <property type="term" value="C:plasma membrane"/>
    <property type="evidence" value="ECO:0007669"/>
    <property type="project" value="UniProtKB-SubCell"/>
</dbReference>
<evidence type="ECO:0000259" key="11">
    <source>
        <dbReference type="PROSITE" id="PS50929"/>
    </source>
</evidence>
<dbReference type="Pfam" id="PF00005">
    <property type="entry name" value="ABC_tran"/>
    <property type="match status" value="1"/>
</dbReference>
<dbReference type="PANTHER" id="PTHR43394:SF1">
    <property type="entry name" value="ATP-BINDING CASSETTE SUB-FAMILY B MEMBER 10, MITOCHONDRIAL"/>
    <property type="match status" value="1"/>
</dbReference>
<keyword evidence="2" id="KW-0813">Transport</keyword>
<dbReference type="RefSeq" id="WP_006780002.1">
    <property type="nucleotide sequence ID" value="NZ_CP040506.1"/>
</dbReference>
<dbReference type="InterPro" id="IPR011527">
    <property type="entry name" value="ABC1_TM_dom"/>
</dbReference>
<dbReference type="SMART" id="SM00382">
    <property type="entry name" value="AAA"/>
    <property type="match status" value="1"/>
</dbReference>
<dbReference type="PROSITE" id="PS00211">
    <property type="entry name" value="ABC_TRANSPORTER_1"/>
    <property type="match status" value="1"/>
</dbReference>
<name>G5IEU5_9FIRM</name>
<proteinExistence type="predicted"/>
<dbReference type="InterPro" id="IPR027417">
    <property type="entry name" value="P-loop_NTPase"/>
</dbReference>
<evidence type="ECO:0000256" key="1">
    <source>
        <dbReference type="ARBA" id="ARBA00004651"/>
    </source>
</evidence>
<keyword evidence="13" id="KW-1185">Reference proteome</keyword>
<feature type="transmembrane region" description="Helical" evidence="9">
    <location>
        <begin position="175"/>
        <end position="193"/>
    </location>
</feature>
<dbReference type="Proteomes" id="UP000005384">
    <property type="component" value="Unassembled WGS sequence"/>
</dbReference>
<dbReference type="Gene3D" id="1.20.1560.10">
    <property type="entry name" value="ABC transporter type 1, transmembrane domain"/>
    <property type="match status" value="1"/>
</dbReference>
<keyword evidence="3" id="KW-1003">Cell membrane</keyword>
<gene>
    <name evidence="12" type="ORF">HMPREF9473_02022</name>
</gene>
<evidence type="ECO:0000256" key="2">
    <source>
        <dbReference type="ARBA" id="ARBA00022448"/>
    </source>
</evidence>
<dbReference type="Gene3D" id="3.40.50.300">
    <property type="entry name" value="P-loop containing nucleotide triphosphate hydrolases"/>
    <property type="match status" value="1"/>
</dbReference>
<dbReference type="GO" id="GO:0016887">
    <property type="term" value="F:ATP hydrolysis activity"/>
    <property type="evidence" value="ECO:0007669"/>
    <property type="project" value="InterPro"/>
</dbReference>
<keyword evidence="5" id="KW-0547">Nucleotide-binding</keyword>
<sequence length="617" mass="67954">MNDEKEMLETQGNVDFWGDDMSSERPQNAKGTIKRFLKDFLKQKLKIAIVAVCLAISALCSILTPALIGQAINEIFDAIQRSQSLGGAAEAVGAAVGGIMLTILGLYLLSALFNYIPQYLMASVSQNLTLSLRESISDKLNRLPLRYYDTHKKGDILSRVTSDLEKVSDTLQESLTQLISAVITVIGAFAMMVSISPSLTLIALGTIIASIMIAAIISTRTHRYYAANQAALGELNANIEEAFTGNSIIKAYHLQQDMINTNDKLNEKLRRTSTKAQFVTYAINPLVRLMGQIGYVMIAIRGAMAVISGSITIGEIQAIFQYVNQISEPITQLSFTMNSLRGAIASSERVYQIQDELEEIPDAVQTKMISQPKGAVTFEQVRFGYRDDHILMKNINIFVKAGSKIAVVGPTGAGKTTLVNLLMRFYELQSGKITIDGVNIIDMSRSELRSILGMVLQDTWLFNGTIAENIAYGRSDASMEDIKRAAKAARIDHFIRTLPQGYETVLDDELTGISVGQKQLLTIARVILADPSILILDEATSSVDTRTEIEIQKAMNHLMKGRTSFVIAHRLSTIRDADLILVMRDGTIVEQGTHEELIRQNGFYAELYQSQFAAKVS</sequence>
<evidence type="ECO:0000256" key="9">
    <source>
        <dbReference type="SAM" id="Phobius"/>
    </source>
</evidence>
<keyword evidence="6" id="KW-0067">ATP-binding</keyword>
<dbReference type="FunFam" id="1.20.1560.10:FF:000011">
    <property type="entry name" value="Multidrug ABC transporter ATP-binding protein"/>
    <property type="match status" value="1"/>
</dbReference>
<dbReference type="SUPFAM" id="SSF52540">
    <property type="entry name" value="P-loop containing nucleoside triphosphate hydrolases"/>
    <property type="match status" value="1"/>
</dbReference>
<reference evidence="12 13" key="1">
    <citation type="submission" date="2011-08" db="EMBL/GenBank/DDBJ databases">
        <title>The Genome Sequence of Clostridium hathewayi WAL-18680.</title>
        <authorList>
            <consortium name="The Broad Institute Genome Sequencing Platform"/>
            <person name="Earl A."/>
            <person name="Ward D."/>
            <person name="Feldgarden M."/>
            <person name="Gevers D."/>
            <person name="Finegold S.M."/>
            <person name="Summanen P.H."/>
            <person name="Molitoris D.R."/>
            <person name="Song M."/>
            <person name="Daigneault M."/>
            <person name="Allen-Vercoe E."/>
            <person name="Young S.K."/>
            <person name="Zeng Q."/>
            <person name="Gargeya S."/>
            <person name="Fitzgerald M."/>
            <person name="Haas B."/>
            <person name="Abouelleil A."/>
            <person name="Alvarado L."/>
            <person name="Arachchi H.M."/>
            <person name="Berlin A."/>
            <person name="Brown A."/>
            <person name="Chapman S.B."/>
            <person name="Chen Z."/>
            <person name="Dunbar C."/>
            <person name="Freedman E."/>
            <person name="Gearin G."/>
            <person name="Gellesch M."/>
            <person name="Goldberg J."/>
            <person name="Griggs A."/>
            <person name="Gujja S."/>
            <person name="Heiman D."/>
            <person name="Howarth C."/>
            <person name="Larson L."/>
            <person name="Lui A."/>
            <person name="MacDonald P.J.P."/>
            <person name="Montmayeur A."/>
            <person name="Murphy C."/>
            <person name="Neiman D."/>
            <person name="Pearson M."/>
            <person name="Priest M."/>
            <person name="Roberts A."/>
            <person name="Saif S."/>
            <person name="Shea T."/>
            <person name="Shenoy N."/>
            <person name="Sisk P."/>
            <person name="Stolte C."/>
            <person name="Sykes S."/>
            <person name="Wortman J."/>
            <person name="Nusbaum C."/>
            <person name="Birren B."/>
        </authorList>
    </citation>
    <scope>NUCLEOTIDE SEQUENCE [LARGE SCALE GENOMIC DNA]</scope>
    <source>
        <strain evidence="12 13">WAL-18680</strain>
    </source>
</reference>
<keyword evidence="8 9" id="KW-0472">Membrane</keyword>
<dbReference type="PANTHER" id="PTHR43394">
    <property type="entry name" value="ATP-DEPENDENT PERMEASE MDL1, MITOCHONDRIAL"/>
    <property type="match status" value="1"/>
</dbReference>
<feature type="domain" description="ABC transmembrane type-1" evidence="11">
    <location>
        <begin position="48"/>
        <end position="342"/>
    </location>
</feature>
<dbReference type="PATRIC" id="fig|742737.3.peg.2042"/>
<dbReference type="CDD" id="cd18547">
    <property type="entry name" value="ABC_6TM_Tm288_like"/>
    <property type="match status" value="1"/>
</dbReference>
<feature type="domain" description="ABC transporter" evidence="10">
    <location>
        <begin position="376"/>
        <end position="610"/>
    </location>
</feature>
<protein>
    <recommendedName>
        <fullName evidence="14">ABC transporter</fullName>
    </recommendedName>
</protein>
<dbReference type="PROSITE" id="PS50929">
    <property type="entry name" value="ABC_TM1F"/>
    <property type="match status" value="1"/>
</dbReference>
<dbReference type="EMBL" id="ADLN01000040">
    <property type="protein sequence ID" value="EHI59955.1"/>
    <property type="molecule type" value="Genomic_DNA"/>
</dbReference>
<dbReference type="CDD" id="cd03254">
    <property type="entry name" value="ABCC_Glucan_exporter_like"/>
    <property type="match status" value="1"/>
</dbReference>
<dbReference type="GO" id="GO:0015421">
    <property type="term" value="F:ABC-type oligopeptide transporter activity"/>
    <property type="evidence" value="ECO:0007669"/>
    <property type="project" value="TreeGrafter"/>
</dbReference>
<organism evidence="12 13">
    <name type="scientific">Hungatella hathewayi WAL-18680</name>
    <dbReference type="NCBI Taxonomy" id="742737"/>
    <lineage>
        <taxon>Bacteria</taxon>
        <taxon>Bacillati</taxon>
        <taxon>Bacillota</taxon>
        <taxon>Clostridia</taxon>
        <taxon>Lachnospirales</taxon>
        <taxon>Lachnospiraceae</taxon>
        <taxon>Hungatella</taxon>
    </lineage>
</organism>
<dbReference type="FunFam" id="3.40.50.300:FF:000287">
    <property type="entry name" value="Multidrug ABC transporter ATP-binding protein"/>
    <property type="match status" value="1"/>
</dbReference>
<evidence type="ECO:0000256" key="4">
    <source>
        <dbReference type="ARBA" id="ARBA00022692"/>
    </source>
</evidence>
<dbReference type="PROSITE" id="PS50893">
    <property type="entry name" value="ABC_TRANSPORTER_2"/>
    <property type="match status" value="1"/>
</dbReference>
<evidence type="ECO:0000313" key="12">
    <source>
        <dbReference type="EMBL" id="EHI59955.1"/>
    </source>
</evidence>
<dbReference type="InterPro" id="IPR036640">
    <property type="entry name" value="ABC1_TM_sf"/>
</dbReference>
<dbReference type="InterPro" id="IPR017871">
    <property type="entry name" value="ABC_transporter-like_CS"/>
</dbReference>
<dbReference type="Pfam" id="PF00664">
    <property type="entry name" value="ABC_membrane"/>
    <property type="match status" value="1"/>
</dbReference>
<evidence type="ECO:0000256" key="7">
    <source>
        <dbReference type="ARBA" id="ARBA00022989"/>
    </source>
</evidence>
<keyword evidence="7 9" id="KW-1133">Transmembrane helix</keyword>
<dbReference type="OrthoDB" id="9762778at2"/>
<dbReference type="SUPFAM" id="SSF90123">
    <property type="entry name" value="ABC transporter transmembrane region"/>
    <property type="match status" value="1"/>
</dbReference>
<accession>G5IEU5</accession>
<evidence type="ECO:0008006" key="14">
    <source>
        <dbReference type="Google" id="ProtNLM"/>
    </source>
</evidence>
<evidence type="ECO:0000256" key="3">
    <source>
        <dbReference type="ARBA" id="ARBA00022475"/>
    </source>
</evidence>
<comment type="subcellular location">
    <subcellularLocation>
        <location evidence="1">Cell membrane</location>
        <topology evidence="1">Multi-pass membrane protein</topology>
    </subcellularLocation>
</comment>
<dbReference type="HOGENOM" id="CLU_000604_84_7_9"/>
<dbReference type="InterPro" id="IPR039421">
    <property type="entry name" value="Type_1_exporter"/>
</dbReference>
<comment type="caution">
    <text evidence="12">The sequence shown here is derived from an EMBL/GenBank/DDBJ whole genome shotgun (WGS) entry which is preliminary data.</text>
</comment>
<evidence type="ECO:0000256" key="5">
    <source>
        <dbReference type="ARBA" id="ARBA00022741"/>
    </source>
</evidence>
<dbReference type="AlphaFoldDB" id="G5IEU5"/>
<feature type="transmembrane region" description="Helical" evidence="9">
    <location>
        <begin position="92"/>
        <end position="116"/>
    </location>
</feature>
<evidence type="ECO:0000259" key="10">
    <source>
        <dbReference type="PROSITE" id="PS50893"/>
    </source>
</evidence>
<keyword evidence="4 9" id="KW-0812">Transmembrane</keyword>
<dbReference type="InterPro" id="IPR003593">
    <property type="entry name" value="AAA+_ATPase"/>
</dbReference>
<evidence type="ECO:0000256" key="8">
    <source>
        <dbReference type="ARBA" id="ARBA00023136"/>
    </source>
</evidence>
<feature type="transmembrane region" description="Helical" evidence="9">
    <location>
        <begin position="199"/>
        <end position="217"/>
    </location>
</feature>
<evidence type="ECO:0000256" key="6">
    <source>
        <dbReference type="ARBA" id="ARBA00022840"/>
    </source>
</evidence>
<feature type="transmembrane region" description="Helical" evidence="9">
    <location>
        <begin position="47"/>
        <end position="72"/>
    </location>
</feature>
<dbReference type="InterPro" id="IPR003439">
    <property type="entry name" value="ABC_transporter-like_ATP-bd"/>
</dbReference>